<organism evidence="3 4">
    <name type="scientific">Lysobacter gummosus</name>
    <dbReference type="NCBI Taxonomy" id="262324"/>
    <lineage>
        <taxon>Bacteria</taxon>
        <taxon>Pseudomonadati</taxon>
        <taxon>Pseudomonadota</taxon>
        <taxon>Gammaproteobacteria</taxon>
        <taxon>Lysobacterales</taxon>
        <taxon>Lysobacteraceae</taxon>
        <taxon>Lysobacter</taxon>
    </lineage>
</organism>
<dbReference type="EMBL" id="CP093547">
    <property type="protein sequence ID" value="UNP31350.1"/>
    <property type="molecule type" value="Genomic_DNA"/>
</dbReference>
<evidence type="ECO:0000313" key="3">
    <source>
        <dbReference type="EMBL" id="UNP31350.1"/>
    </source>
</evidence>
<gene>
    <name evidence="3" type="ORF">MOV92_08970</name>
</gene>
<dbReference type="RefSeq" id="WP_057942498.1">
    <property type="nucleotide sequence ID" value="NZ_CP011131.1"/>
</dbReference>
<evidence type="ECO:0000256" key="1">
    <source>
        <dbReference type="SAM" id="MobiDB-lite"/>
    </source>
</evidence>
<feature type="region of interest" description="Disordered" evidence="1">
    <location>
        <begin position="99"/>
        <end position="137"/>
    </location>
</feature>
<evidence type="ECO:0000256" key="2">
    <source>
        <dbReference type="SAM" id="SignalP"/>
    </source>
</evidence>
<accession>A0ABY3XI69</accession>
<reference evidence="3 4" key="1">
    <citation type="submission" date="2022-03" db="EMBL/GenBank/DDBJ databases">
        <title>Complete genome sequence of Lysobacter capsici VKM B-2533 and Lysobacter gummosus 10.1.1, promising sources of lytic agents.</title>
        <authorList>
            <person name="Tarlachkov S.V."/>
            <person name="Kudryakova I.V."/>
            <person name="Afoshin A.S."/>
            <person name="Leontyevskaya E.A."/>
            <person name="Leontyevskaya N.V."/>
        </authorList>
    </citation>
    <scope>NUCLEOTIDE SEQUENCE [LARGE SCALE GENOMIC DNA]</scope>
    <source>
        <strain evidence="3 4">10.1.1</strain>
    </source>
</reference>
<sequence length="639" mass="69686">MATTSRISARIAVCLAGALLTLPAAMAQPPAGGADDDGVQAMQPRDVDLYVEAVPGDLALGQAWTAPVPGQPYTTAMGRPVKIRGVASLALAGKTLSVTVTSRQKKEPPGPPDQGCPAGTQEMDTGAQPMSDQMRPQPPTVLQVDIRNSGTFETVYTPSVTGMHQILANAGTVGAKSEFDVVDPVMLCEPLSPKEIEQEARQLSETTYQTVDLVDQHIQALPDSPAKDEFKNKLGELRKAMQSAQPRGQAPGWVKSIEPFNRLRSLSPRIRQAAEPLRRQLSEWQEKARQSNQQSKQVLAKLQHGNVVCDQLDIVINALKFVDFSLGLVTTPGQLIEGWLKENVPTKLIGQISGADKVPAVQQTIESLWKFSLTYASGWSGLALPKVANDLVGYAANRYFDRYCQTFTGPVAAEMKGVVSKIGAPWWWFRIKTSGQLILRYPKGATGAAIPLSGELIGNASLFKSKDDAIRVLFPKFAKGTVFHQTRIEPLAGNMLNDGGYSGYDPGSIMMDKGGTMVRSLAPAFFRIPVRGELRGDRLRIELQPAVVDFKDKYTTVRQVTLSPLSMFPNVTDYELPYPGAHTIFQRAFNDGPAEFVVTRIGAKKDVMQIKQHFTRQRDTNRTHGEFSVDVTACNPSCP</sequence>
<feature type="chain" id="PRO_5046525139" evidence="2">
    <location>
        <begin position="28"/>
        <end position="639"/>
    </location>
</feature>
<evidence type="ECO:0000313" key="4">
    <source>
        <dbReference type="Proteomes" id="UP000829194"/>
    </source>
</evidence>
<keyword evidence="2" id="KW-0732">Signal</keyword>
<dbReference type="Proteomes" id="UP000829194">
    <property type="component" value="Chromosome"/>
</dbReference>
<keyword evidence="4" id="KW-1185">Reference proteome</keyword>
<name>A0ABY3XI69_9GAMM</name>
<proteinExistence type="predicted"/>
<feature type="signal peptide" evidence="2">
    <location>
        <begin position="1"/>
        <end position="27"/>
    </location>
</feature>
<protein>
    <submittedName>
        <fullName evidence="3">Uncharacterized protein</fullName>
    </submittedName>
</protein>